<evidence type="ECO:0000256" key="1">
    <source>
        <dbReference type="SAM" id="MobiDB-lite"/>
    </source>
</evidence>
<dbReference type="AlphaFoldDB" id="A0AAN6Z327"/>
<feature type="compositionally biased region" description="Gly residues" evidence="1">
    <location>
        <begin position="416"/>
        <end position="428"/>
    </location>
</feature>
<accession>A0AAN6Z327</accession>
<dbReference type="EMBL" id="MU853229">
    <property type="protein sequence ID" value="KAK4123172.1"/>
    <property type="molecule type" value="Genomic_DNA"/>
</dbReference>
<dbReference type="SUPFAM" id="SSF51735">
    <property type="entry name" value="NAD(P)-binding Rossmann-fold domains"/>
    <property type="match status" value="1"/>
</dbReference>
<evidence type="ECO:0000313" key="4">
    <source>
        <dbReference type="Proteomes" id="UP001302602"/>
    </source>
</evidence>
<feature type="non-terminal residue" evidence="3">
    <location>
        <position position="1"/>
    </location>
</feature>
<dbReference type="InterPro" id="IPR036291">
    <property type="entry name" value="NAD(P)-bd_dom_sf"/>
</dbReference>
<feature type="region of interest" description="Disordered" evidence="1">
    <location>
        <begin position="396"/>
        <end position="428"/>
    </location>
</feature>
<reference evidence="3" key="1">
    <citation type="journal article" date="2023" name="Mol. Phylogenet. Evol.">
        <title>Genome-scale phylogeny and comparative genomics of the fungal order Sordariales.</title>
        <authorList>
            <person name="Hensen N."/>
            <person name="Bonometti L."/>
            <person name="Westerberg I."/>
            <person name="Brannstrom I.O."/>
            <person name="Guillou S."/>
            <person name="Cros-Aarteil S."/>
            <person name="Calhoun S."/>
            <person name="Haridas S."/>
            <person name="Kuo A."/>
            <person name="Mondo S."/>
            <person name="Pangilinan J."/>
            <person name="Riley R."/>
            <person name="LaButti K."/>
            <person name="Andreopoulos B."/>
            <person name="Lipzen A."/>
            <person name="Chen C."/>
            <person name="Yan M."/>
            <person name="Daum C."/>
            <person name="Ng V."/>
            <person name="Clum A."/>
            <person name="Steindorff A."/>
            <person name="Ohm R.A."/>
            <person name="Martin F."/>
            <person name="Silar P."/>
            <person name="Natvig D.O."/>
            <person name="Lalanne C."/>
            <person name="Gautier V."/>
            <person name="Ament-Velasquez S.L."/>
            <person name="Kruys A."/>
            <person name="Hutchinson M.I."/>
            <person name="Powell A.J."/>
            <person name="Barry K."/>
            <person name="Miller A.N."/>
            <person name="Grigoriev I.V."/>
            <person name="Debuchy R."/>
            <person name="Gladieux P."/>
            <person name="Hiltunen Thoren M."/>
            <person name="Johannesson H."/>
        </authorList>
    </citation>
    <scope>NUCLEOTIDE SEQUENCE</scope>
    <source>
        <strain evidence="3">CBS 731.68</strain>
    </source>
</reference>
<evidence type="ECO:0000313" key="3">
    <source>
        <dbReference type="EMBL" id="KAK4123172.1"/>
    </source>
</evidence>
<evidence type="ECO:0000259" key="2">
    <source>
        <dbReference type="Pfam" id="PF16363"/>
    </source>
</evidence>
<dbReference type="GO" id="GO:0009225">
    <property type="term" value="P:nucleotide-sugar metabolic process"/>
    <property type="evidence" value="ECO:0007669"/>
    <property type="project" value="UniProtKB-ARBA"/>
</dbReference>
<gene>
    <name evidence="3" type="ORF">N657DRAFT_574524</name>
</gene>
<keyword evidence="4" id="KW-1185">Reference proteome</keyword>
<dbReference type="RefSeq" id="XP_062646943.1">
    <property type="nucleotide sequence ID" value="XM_062789032.1"/>
</dbReference>
<feature type="domain" description="NAD(P)-binding" evidence="2">
    <location>
        <begin position="33"/>
        <end position="359"/>
    </location>
</feature>
<protein>
    <submittedName>
        <fullName evidence="3">NAD(P)-binding protein</fullName>
    </submittedName>
</protein>
<dbReference type="Gene3D" id="3.40.50.720">
    <property type="entry name" value="NAD(P)-binding Rossmann-like Domain"/>
    <property type="match status" value="1"/>
</dbReference>
<organism evidence="3 4">
    <name type="scientific">Parathielavia appendiculata</name>
    <dbReference type="NCBI Taxonomy" id="2587402"/>
    <lineage>
        <taxon>Eukaryota</taxon>
        <taxon>Fungi</taxon>
        <taxon>Dikarya</taxon>
        <taxon>Ascomycota</taxon>
        <taxon>Pezizomycotina</taxon>
        <taxon>Sordariomycetes</taxon>
        <taxon>Sordariomycetidae</taxon>
        <taxon>Sordariales</taxon>
        <taxon>Chaetomiaceae</taxon>
        <taxon>Parathielavia</taxon>
    </lineage>
</organism>
<reference evidence="3" key="2">
    <citation type="submission" date="2023-05" db="EMBL/GenBank/DDBJ databases">
        <authorList>
            <consortium name="Lawrence Berkeley National Laboratory"/>
            <person name="Steindorff A."/>
            <person name="Hensen N."/>
            <person name="Bonometti L."/>
            <person name="Westerberg I."/>
            <person name="Brannstrom I.O."/>
            <person name="Guillou S."/>
            <person name="Cros-Aarteil S."/>
            <person name="Calhoun S."/>
            <person name="Haridas S."/>
            <person name="Kuo A."/>
            <person name="Mondo S."/>
            <person name="Pangilinan J."/>
            <person name="Riley R."/>
            <person name="Labutti K."/>
            <person name="Andreopoulos B."/>
            <person name="Lipzen A."/>
            <person name="Chen C."/>
            <person name="Yanf M."/>
            <person name="Daum C."/>
            <person name="Ng V."/>
            <person name="Clum A."/>
            <person name="Ohm R."/>
            <person name="Martin F."/>
            <person name="Silar P."/>
            <person name="Natvig D."/>
            <person name="Lalanne C."/>
            <person name="Gautier V."/>
            <person name="Ament-Velasquez S.L."/>
            <person name="Kruys A."/>
            <person name="Hutchinson M.I."/>
            <person name="Powell A.J."/>
            <person name="Barry K."/>
            <person name="Miller A.N."/>
            <person name="Grigoriev I.V."/>
            <person name="Debuchy R."/>
            <person name="Gladieux P."/>
            <person name="Thoren M.H."/>
            <person name="Johannesson H."/>
        </authorList>
    </citation>
    <scope>NUCLEOTIDE SEQUENCE</scope>
    <source>
        <strain evidence="3">CBS 731.68</strain>
    </source>
</reference>
<dbReference type="GeneID" id="87825802"/>
<dbReference type="Pfam" id="PF16363">
    <property type="entry name" value="GDP_Man_Dehyd"/>
    <property type="match status" value="1"/>
</dbReference>
<dbReference type="InterPro" id="IPR016040">
    <property type="entry name" value="NAD(P)-bd_dom"/>
</dbReference>
<dbReference type="Proteomes" id="UP001302602">
    <property type="component" value="Unassembled WGS sequence"/>
</dbReference>
<name>A0AAN6Z327_9PEZI</name>
<feature type="compositionally biased region" description="Basic and acidic residues" evidence="1">
    <location>
        <begin position="404"/>
        <end position="415"/>
    </location>
</feature>
<dbReference type="Gene3D" id="3.90.25.10">
    <property type="entry name" value="UDP-galactose 4-epimerase, domain 1"/>
    <property type="match status" value="1"/>
</dbReference>
<sequence>RNSFFEDYGIWREAPVLIGTTKFEPLPEVKNIMVTGGAGFIACWLVRHLTLTYPHAYNIISFDKLDYCASLNNTRVLNDRRNFTFYQGDVTNPSEVLACLERHSIDTVFHFAAQSHVDLSFGNSYTFTHTNVYGTHVLLESAKKVGTVNRFIHVSTDEVYGEVARGDDDRLESSILAPTNPYAASKAAAEMLVHSYQKSFKLPAIIVRSNNVYGPHQYPEKIIPKFTCLLARNKPVVLHGDGSNQRRYLYAADAADAFDTILHRGQPGQTYNVGSADEISNLALCRKLLAEIGIAPVTVPKRNNADGASTTTEEEEELFARWVKYTHDRPFNDQRYAIDSGKLKRLGWVQKTGFEEGLRVTVEWYRRFGERWWGDIGKVLSPFPVVTAAGTVEGDEEFVWDHPPPPRERDGKWMGREGGNGEVNGKGC</sequence>
<comment type="caution">
    <text evidence="3">The sequence shown here is derived from an EMBL/GenBank/DDBJ whole genome shotgun (WGS) entry which is preliminary data.</text>
</comment>
<dbReference type="PANTHER" id="PTHR43000">
    <property type="entry name" value="DTDP-D-GLUCOSE 4,6-DEHYDRATASE-RELATED"/>
    <property type="match status" value="1"/>
</dbReference>
<dbReference type="FunFam" id="3.40.50.720:FF:000304">
    <property type="entry name" value="UDP-glucose 4,6-dehydratase"/>
    <property type="match status" value="1"/>
</dbReference>
<proteinExistence type="predicted"/>